<sequence length="149" mass="17629">MIKGLYEAHLPVSNLEKSTEFYRGLGLELAIQYEKTAFFWIEKNVSWLGLWEGEQVRTSYHPSLRHVAFRVELEDLKKAKEWLKEKGIIMREEFGFKPTEPIVMPDQAHAMVYFDDPDGNSIEFICKLNAEPETKPKMYLSDWEKERRN</sequence>
<dbReference type="Gene3D" id="3.10.180.10">
    <property type="entry name" value="2,3-Dihydroxybiphenyl 1,2-Dioxygenase, domain 1"/>
    <property type="match status" value="1"/>
</dbReference>
<dbReference type="InterPro" id="IPR037523">
    <property type="entry name" value="VOC_core"/>
</dbReference>
<evidence type="ECO:0000313" key="2">
    <source>
        <dbReference type="EMBL" id="MDZ5471297.1"/>
    </source>
</evidence>
<dbReference type="Proteomes" id="UP001290455">
    <property type="component" value="Unassembled WGS sequence"/>
</dbReference>
<feature type="domain" description="VOC" evidence="1">
    <location>
        <begin position="4"/>
        <end position="127"/>
    </location>
</feature>
<evidence type="ECO:0000259" key="1">
    <source>
        <dbReference type="PROSITE" id="PS51819"/>
    </source>
</evidence>
<evidence type="ECO:0000313" key="3">
    <source>
        <dbReference type="Proteomes" id="UP001290455"/>
    </source>
</evidence>
<accession>A0ABU5IVW7</accession>
<keyword evidence="3" id="KW-1185">Reference proteome</keyword>
<dbReference type="SUPFAM" id="SSF54593">
    <property type="entry name" value="Glyoxalase/Bleomycin resistance protein/Dihydroxybiphenyl dioxygenase"/>
    <property type="match status" value="1"/>
</dbReference>
<dbReference type="CDD" id="cd06587">
    <property type="entry name" value="VOC"/>
    <property type="match status" value="1"/>
</dbReference>
<proteinExistence type="predicted"/>
<protein>
    <submittedName>
        <fullName evidence="2">VOC family protein</fullName>
    </submittedName>
</protein>
<reference evidence="2 3" key="1">
    <citation type="submission" date="2023-11" db="EMBL/GenBank/DDBJ databases">
        <title>Bacillus jintuensis, isolated from a mudflat on the Beibu Gulf coast.</title>
        <authorList>
            <person name="Li M."/>
        </authorList>
    </citation>
    <scope>NUCLEOTIDE SEQUENCE [LARGE SCALE GENOMIC DNA]</scope>
    <source>
        <strain evidence="2 3">31A1R</strain>
    </source>
</reference>
<dbReference type="PROSITE" id="PS51819">
    <property type="entry name" value="VOC"/>
    <property type="match status" value="1"/>
</dbReference>
<name>A0ABU5IVW7_9BACI</name>
<comment type="caution">
    <text evidence="2">The sequence shown here is derived from an EMBL/GenBank/DDBJ whole genome shotgun (WGS) entry which is preliminary data.</text>
</comment>
<dbReference type="EMBL" id="JAXOFX010000003">
    <property type="protein sequence ID" value="MDZ5471297.1"/>
    <property type="molecule type" value="Genomic_DNA"/>
</dbReference>
<gene>
    <name evidence="2" type="ORF">SM124_06010</name>
</gene>
<organism evidence="2 3">
    <name type="scientific">Robertmurraya mangrovi</name>
    <dbReference type="NCBI Taxonomy" id="3098077"/>
    <lineage>
        <taxon>Bacteria</taxon>
        <taxon>Bacillati</taxon>
        <taxon>Bacillota</taxon>
        <taxon>Bacilli</taxon>
        <taxon>Bacillales</taxon>
        <taxon>Bacillaceae</taxon>
        <taxon>Robertmurraya</taxon>
    </lineage>
</organism>
<dbReference type="InterPro" id="IPR029068">
    <property type="entry name" value="Glyas_Bleomycin-R_OHBP_Dase"/>
</dbReference>
<dbReference type="Pfam" id="PF00903">
    <property type="entry name" value="Glyoxalase"/>
    <property type="match status" value="1"/>
</dbReference>
<dbReference type="InterPro" id="IPR004360">
    <property type="entry name" value="Glyas_Fos-R_dOase_dom"/>
</dbReference>
<dbReference type="RefSeq" id="WP_322445932.1">
    <property type="nucleotide sequence ID" value="NZ_JAXOFX010000003.1"/>
</dbReference>